<dbReference type="PANTHER" id="PTHR36115">
    <property type="entry name" value="PROLINE-RICH ANTIGEN HOMOLOG-RELATED"/>
    <property type="match status" value="1"/>
</dbReference>
<comment type="subcellular location">
    <subcellularLocation>
        <location evidence="1">Cell membrane</location>
        <topology evidence="1">Multi-pass membrane protein</topology>
    </subcellularLocation>
</comment>
<feature type="transmembrane region" description="Helical" evidence="7">
    <location>
        <begin position="138"/>
        <end position="166"/>
    </location>
</feature>
<comment type="caution">
    <text evidence="9">The sequence shown here is derived from an EMBL/GenBank/DDBJ whole genome shotgun (WGS) entry which is preliminary data.</text>
</comment>
<protein>
    <submittedName>
        <fullName evidence="9">RDD family protein</fullName>
    </submittedName>
</protein>
<dbReference type="EMBL" id="JBHSDS010000010">
    <property type="protein sequence ID" value="MFC4360109.1"/>
    <property type="molecule type" value="Genomic_DNA"/>
</dbReference>
<sequence length="186" mass="19000">MATAVEAERRTDSPTSVGTPTREDTDIIGKRVGAELIDNVLMFVLYVAVMVPFVGASALLGGAGGDTAAAAAMGGALVGTLLASLSLYLYNVGLEGWWDGQTVGKRLLGITVVQEDGSDVTPGKAAIRAAPLLAMAPFGMLGVIGGILSMPVFGCFLVVGIVSIAVSDKRQRLADRVAGTVVVEAH</sequence>
<keyword evidence="3 7" id="KW-0812">Transmembrane</keyword>
<keyword evidence="4 7" id="KW-1133">Transmembrane helix</keyword>
<dbReference type="GO" id="GO:0005886">
    <property type="term" value="C:plasma membrane"/>
    <property type="evidence" value="ECO:0007669"/>
    <property type="project" value="UniProtKB-SubCell"/>
</dbReference>
<keyword evidence="5 7" id="KW-0472">Membrane</keyword>
<feature type="domain" description="RDD" evidence="8">
    <location>
        <begin position="28"/>
        <end position="179"/>
    </location>
</feature>
<evidence type="ECO:0000256" key="1">
    <source>
        <dbReference type="ARBA" id="ARBA00004651"/>
    </source>
</evidence>
<feature type="region of interest" description="Disordered" evidence="6">
    <location>
        <begin position="1"/>
        <end position="24"/>
    </location>
</feature>
<gene>
    <name evidence="9" type="ORF">ACFO0N_19340</name>
</gene>
<keyword evidence="10" id="KW-1185">Reference proteome</keyword>
<keyword evidence="2" id="KW-1003">Cell membrane</keyword>
<evidence type="ECO:0000256" key="4">
    <source>
        <dbReference type="ARBA" id="ARBA00022989"/>
    </source>
</evidence>
<dbReference type="Proteomes" id="UP001595921">
    <property type="component" value="Unassembled WGS sequence"/>
</dbReference>
<dbReference type="AlphaFoldDB" id="A0ABD5PHV1"/>
<organism evidence="9 10">
    <name type="scientific">Halobium salinum</name>
    <dbReference type="NCBI Taxonomy" id="1364940"/>
    <lineage>
        <taxon>Archaea</taxon>
        <taxon>Methanobacteriati</taxon>
        <taxon>Methanobacteriota</taxon>
        <taxon>Stenosarchaea group</taxon>
        <taxon>Halobacteria</taxon>
        <taxon>Halobacteriales</taxon>
        <taxon>Haloferacaceae</taxon>
        <taxon>Halobium</taxon>
    </lineage>
</organism>
<reference evidence="9 10" key="1">
    <citation type="journal article" date="2019" name="Int. J. Syst. Evol. Microbiol.">
        <title>The Global Catalogue of Microorganisms (GCM) 10K type strain sequencing project: providing services to taxonomists for standard genome sequencing and annotation.</title>
        <authorList>
            <consortium name="The Broad Institute Genomics Platform"/>
            <consortium name="The Broad Institute Genome Sequencing Center for Infectious Disease"/>
            <person name="Wu L."/>
            <person name="Ma J."/>
        </authorList>
    </citation>
    <scope>NUCLEOTIDE SEQUENCE [LARGE SCALE GENOMIC DNA]</scope>
    <source>
        <strain evidence="9 10">CGMCC 1.12553</strain>
    </source>
</reference>
<evidence type="ECO:0000256" key="5">
    <source>
        <dbReference type="ARBA" id="ARBA00023136"/>
    </source>
</evidence>
<evidence type="ECO:0000313" key="10">
    <source>
        <dbReference type="Proteomes" id="UP001595921"/>
    </source>
</evidence>
<feature type="transmembrane region" description="Helical" evidence="7">
    <location>
        <begin position="68"/>
        <end position="90"/>
    </location>
</feature>
<dbReference type="InterPro" id="IPR010432">
    <property type="entry name" value="RDD"/>
</dbReference>
<dbReference type="InterPro" id="IPR051791">
    <property type="entry name" value="Pra-immunoreactive"/>
</dbReference>
<name>A0ABD5PHV1_9EURY</name>
<feature type="compositionally biased region" description="Basic and acidic residues" evidence="6">
    <location>
        <begin position="1"/>
        <end position="12"/>
    </location>
</feature>
<dbReference type="RefSeq" id="WP_267623197.1">
    <property type="nucleotide sequence ID" value="NZ_JAODIW010000008.1"/>
</dbReference>
<proteinExistence type="predicted"/>
<evidence type="ECO:0000313" key="9">
    <source>
        <dbReference type="EMBL" id="MFC4360109.1"/>
    </source>
</evidence>
<evidence type="ECO:0000256" key="6">
    <source>
        <dbReference type="SAM" id="MobiDB-lite"/>
    </source>
</evidence>
<evidence type="ECO:0000256" key="3">
    <source>
        <dbReference type="ARBA" id="ARBA00022692"/>
    </source>
</evidence>
<dbReference type="Pfam" id="PF06271">
    <property type="entry name" value="RDD"/>
    <property type="match status" value="1"/>
</dbReference>
<feature type="transmembrane region" description="Helical" evidence="7">
    <location>
        <begin position="40"/>
        <end position="61"/>
    </location>
</feature>
<evidence type="ECO:0000259" key="8">
    <source>
        <dbReference type="Pfam" id="PF06271"/>
    </source>
</evidence>
<accession>A0ABD5PHV1</accession>
<evidence type="ECO:0000256" key="2">
    <source>
        <dbReference type="ARBA" id="ARBA00022475"/>
    </source>
</evidence>
<evidence type="ECO:0000256" key="7">
    <source>
        <dbReference type="SAM" id="Phobius"/>
    </source>
</evidence>